<dbReference type="Proteomes" id="UP000026962">
    <property type="component" value="Chromosome 11"/>
</dbReference>
<dbReference type="HOGENOM" id="CLU_2162522_0_0_1"/>
<name>A0A0E0MHD3_ORYPU</name>
<reference evidence="1" key="2">
    <citation type="submission" date="2018-05" db="EMBL/GenBank/DDBJ databases">
        <title>OpunRS2 (Oryza punctata Reference Sequence Version 2).</title>
        <authorList>
            <person name="Zhang J."/>
            <person name="Kudrna D."/>
            <person name="Lee S."/>
            <person name="Talag J."/>
            <person name="Welchert J."/>
            <person name="Wing R.A."/>
        </authorList>
    </citation>
    <scope>NUCLEOTIDE SEQUENCE [LARGE SCALE GENOMIC DNA]</scope>
</reference>
<evidence type="ECO:0000313" key="2">
    <source>
        <dbReference type="Proteomes" id="UP000026962"/>
    </source>
</evidence>
<dbReference type="EnsemblPlants" id="OPUNC11G16900.1">
    <property type="protein sequence ID" value="OPUNC11G16900.1"/>
    <property type="gene ID" value="OPUNC11G16900"/>
</dbReference>
<dbReference type="AlphaFoldDB" id="A0A0E0MHD3"/>
<evidence type="ECO:0000313" key="1">
    <source>
        <dbReference type="EnsemblPlants" id="OPUNC11G16900.1"/>
    </source>
</evidence>
<sequence length="111" mass="12129">MAAKMGGVPGEDASVLDFCNWSQEAGCAVSDCATAYGDCCARVSAAFVLGLLKQNGCEHVARFPEFAKGDWEVLSISRSSELLLYIPIYYCIFYRVARCISVRNRLKAESS</sequence>
<protein>
    <submittedName>
        <fullName evidence="1">Uncharacterized protein</fullName>
    </submittedName>
</protein>
<proteinExistence type="predicted"/>
<reference evidence="1" key="1">
    <citation type="submission" date="2015-04" db="UniProtKB">
        <authorList>
            <consortium name="EnsemblPlants"/>
        </authorList>
    </citation>
    <scope>IDENTIFICATION</scope>
</reference>
<organism evidence="1">
    <name type="scientific">Oryza punctata</name>
    <name type="common">Red rice</name>
    <dbReference type="NCBI Taxonomy" id="4537"/>
    <lineage>
        <taxon>Eukaryota</taxon>
        <taxon>Viridiplantae</taxon>
        <taxon>Streptophyta</taxon>
        <taxon>Embryophyta</taxon>
        <taxon>Tracheophyta</taxon>
        <taxon>Spermatophyta</taxon>
        <taxon>Magnoliopsida</taxon>
        <taxon>Liliopsida</taxon>
        <taxon>Poales</taxon>
        <taxon>Poaceae</taxon>
        <taxon>BOP clade</taxon>
        <taxon>Oryzoideae</taxon>
        <taxon>Oryzeae</taxon>
        <taxon>Oryzinae</taxon>
        <taxon>Oryza</taxon>
    </lineage>
</organism>
<dbReference type="Gramene" id="OPUNC11G16900.1">
    <property type="protein sequence ID" value="OPUNC11G16900.1"/>
    <property type="gene ID" value="OPUNC11G16900"/>
</dbReference>
<accession>A0A0E0MHD3</accession>
<keyword evidence="2" id="KW-1185">Reference proteome</keyword>